<comment type="caution">
    <text evidence="1">The sequence shown here is derived from an EMBL/GenBank/DDBJ whole genome shotgun (WGS) entry which is preliminary data.</text>
</comment>
<evidence type="ECO:0000313" key="2">
    <source>
        <dbReference type="Proteomes" id="UP001152747"/>
    </source>
</evidence>
<dbReference type="Proteomes" id="UP001152747">
    <property type="component" value="Unassembled WGS sequence"/>
</dbReference>
<proteinExistence type="predicted"/>
<name>A0A9P1IMH7_9PELO</name>
<organism evidence="1 2">
    <name type="scientific">Caenorhabditis angaria</name>
    <dbReference type="NCBI Taxonomy" id="860376"/>
    <lineage>
        <taxon>Eukaryota</taxon>
        <taxon>Metazoa</taxon>
        <taxon>Ecdysozoa</taxon>
        <taxon>Nematoda</taxon>
        <taxon>Chromadorea</taxon>
        <taxon>Rhabditida</taxon>
        <taxon>Rhabditina</taxon>
        <taxon>Rhabditomorpha</taxon>
        <taxon>Rhabditoidea</taxon>
        <taxon>Rhabditidae</taxon>
        <taxon>Peloderinae</taxon>
        <taxon>Caenorhabditis</taxon>
    </lineage>
</organism>
<evidence type="ECO:0000313" key="1">
    <source>
        <dbReference type="EMBL" id="CAI5447618.1"/>
    </source>
</evidence>
<accession>A0A9P1IMH7</accession>
<protein>
    <submittedName>
        <fullName evidence="1">Uncharacterized protein</fullName>
    </submittedName>
</protein>
<sequence>MQSQMLNLEIIVNADIEYLLFKNPKKIQPHKHSFPDFESQGVQLCCAEYFSSNVNSQRNWLIDCTITVQHNRYKLGQKSNSYVICSKQPSQNAAVPSNSQFSFSDASEQEDVSFRQDIQRVQQLLRERASQVSLF</sequence>
<dbReference type="AlphaFoldDB" id="A0A9P1IMH7"/>
<gene>
    <name evidence="1" type="ORF">CAMP_LOCUS10255</name>
</gene>
<keyword evidence="2" id="KW-1185">Reference proteome</keyword>
<dbReference type="EMBL" id="CANHGI010000004">
    <property type="protein sequence ID" value="CAI5447618.1"/>
    <property type="molecule type" value="Genomic_DNA"/>
</dbReference>
<reference evidence="1" key="1">
    <citation type="submission" date="2022-11" db="EMBL/GenBank/DDBJ databases">
        <authorList>
            <person name="Kikuchi T."/>
        </authorList>
    </citation>
    <scope>NUCLEOTIDE SEQUENCE</scope>
    <source>
        <strain evidence="1">PS1010</strain>
    </source>
</reference>